<dbReference type="InterPro" id="IPR036388">
    <property type="entry name" value="WH-like_DNA-bd_sf"/>
</dbReference>
<evidence type="ECO:0000256" key="3">
    <source>
        <dbReference type="ARBA" id="ARBA00023163"/>
    </source>
</evidence>
<dbReference type="PANTHER" id="PTHR42756:SF1">
    <property type="entry name" value="TRANSCRIPTIONAL REPRESSOR OF EMRAB OPERON"/>
    <property type="match status" value="1"/>
</dbReference>
<dbReference type="EMBL" id="JACGWT010000002">
    <property type="protein sequence ID" value="MBA8793870.1"/>
    <property type="molecule type" value="Genomic_DNA"/>
</dbReference>
<dbReference type="Proteomes" id="UP000523079">
    <property type="component" value="Unassembled WGS sequence"/>
</dbReference>
<dbReference type="GO" id="GO:0003700">
    <property type="term" value="F:DNA-binding transcription factor activity"/>
    <property type="evidence" value="ECO:0007669"/>
    <property type="project" value="InterPro"/>
</dbReference>
<evidence type="ECO:0000256" key="1">
    <source>
        <dbReference type="ARBA" id="ARBA00023015"/>
    </source>
</evidence>
<comment type="caution">
    <text evidence="5">The sequence shown here is derived from an EMBL/GenBank/DDBJ whole genome shotgun (WGS) entry which is preliminary data.</text>
</comment>
<evidence type="ECO:0000313" key="5">
    <source>
        <dbReference type="EMBL" id="MBA8793870.1"/>
    </source>
</evidence>
<dbReference type="InterPro" id="IPR023187">
    <property type="entry name" value="Tscrpt_reg_MarR-type_CS"/>
</dbReference>
<dbReference type="InterPro" id="IPR036390">
    <property type="entry name" value="WH_DNA-bd_sf"/>
</dbReference>
<keyword evidence="6" id="KW-1185">Reference proteome</keyword>
<evidence type="ECO:0000256" key="2">
    <source>
        <dbReference type="ARBA" id="ARBA00023125"/>
    </source>
</evidence>
<proteinExistence type="predicted"/>
<feature type="domain" description="HTH marR-type" evidence="4">
    <location>
        <begin position="25"/>
        <end position="157"/>
    </location>
</feature>
<dbReference type="RefSeq" id="WP_182559420.1">
    <property type="nucleotide sequence ID" value="NZ_JACGWT010000002.1"/>
</dbReference>
<protein>
    <submittedName>
        <fullName evidence="5">DNA-binding MarR family transcriptional regulator</fullName>
    </submittedName>
</protein>
<name>A0A7W3IRK4_9ACTN</name>
<dbReference type="SUPFAM" id="SSF46785">
    <property type="entry name" value="Winged helix' DNA-binding domain"/>
    <property type="match status" value="1"/>
</dbReference>
<evidence type="ECO:0000313" key="6">
    <source>
        <dbReference type="Proteomes" id="UP000523079"/>
    </source>
</evidence>
<keyword evidence="3" id="KW-0804">Transcription</keyword>
<evidence type="ECO:0000259" key="4">
    <source>
        <dbReference type="PROSITE" id="PS50995"/>
    </source>
</evidence>
<reference evidence="5 6" key="1">
    <citation type="submission" date="2020-07" db="EMBL/GenBank/DDBJ databases">
        <title>Sequencing the genomes of 1000 actinobacteria strains.</title>
        <authorList>
            <person name="Klenk H.-P."/>
        </authorList>
    </citation>
    <scope>NUCLEOTIDE SEQUENCE [LARGE SCALE GENOMIC DNA]</scope>
    <source>
        <strain evidence="5 6">DSM 100723</strain>
    </source>
</reference>
<accession>A0A7W3IRK4</accession>
<dbReference type="GO" id="GO:0003677">
    <property type="term" value="F:DNA binding"/>
    <property type="evidence" value="ECO:0007669"/>
    <property type="project" value="UniProtKB-KW"/>
</dbReference>
<dbReference type="PROSITE" id="PS01117">
    <property type="entry name" value="HTH_MARR_1"/>
    <property type="match status" value="1"/>
</dbReference>
<dbReference type="AlphaFoldDB" id="A0A7W3IRK4"/>
<keyword evidence="1" id="KW-0805">Transcription regulation</keyword>
<dbReference type="PROSITE" id="PS50995">
    <property type="entry name" value="HTH_MARR_2"/>
    <property type="match status" value="1"/>
</dbReference>
<sequence>MATVEGTDSGASGTGRPEAELLAARCPVSYAIFAMARVHRGLAASRLAAFGLYPGQEILLMELAGGDGRPQKQLAATLQVSHVTVAKMVARMEQAGLVRRQTSDHDRRVSLVFLTDRGRELQQLMLDAWLDLEAAATRYLSDADGERFVALSAAVRRSLDETASPTDYQPG</sequence>
<keyword evidence="2 5" id="KW-0238">DNA-binding</keyword>
<dbReference type="PRINTS" id="PR00598">
    <property type="entry name" value="HTHMARR"/>
</dbReference>
<dbReference type="Gene3D" id="1.10.10.10">
    <property type="entry name" value="Winged helix-like DNA-binding domain superfamily/Winged helix DNA-binding domain"/>
    <property type="match status" value="1"/>
</dbReference>
<organism evidence="5 6">
    <name type="scientific">Microlunatus kandeliicorticis</name>
    <dbReference type="NCBI Taxonomy" id="1759536"/>
    <lineage>
        <taxon>Bacteria</taxon>
        <taxon>Bacillati</taxon>
        <taxon>Actinomycetota</taxon>
        <taxon>Actinomycetes</taxon>
        <taxon>Propionibacteriales</taxon>
        <taxon>Propionibacteriaceae</taxon>
        <taxon>Microlunatus</taxon>
    </lineage>
</organism>
<dbReference type="PANTHER" id="PTHR42756">
    <property type="entry name" value="TRANSCRIPTIONAL REGULATOR, MARR"/>
    <property type="match status" value="1"/>
</dbReference>
<dbReference type="SMART" id="SM00347">
    <property type="entry name" value="HTH_MARR"/>
    <property type="match status" value="1"/>
</dbReference>
<gene>
    <name evidence="5" type="ORF">FHX74_001475</name>
</gene>
<dbReference type="InterPro" id="IPR000835">
    <property type="entry name" value="HTH_MarR-typ"/>
</dbReference>
<dbReference type="Pfam" id="PF12802">
    <property type="entry name" value="MarR_2"/>
    <property type="match status" value="1"/>
</dbReference>